<comment type="caution">
    <text evidence="1">The sequence shown here is derived from an EMBL/GenBank/DDBJ whole genome shotgun (WGS) entry which is preliminary data.</text>
</comment>
<accession>A0AAE1KGX2</accession>
<dbReference type="AlphaFoldDB" id="A0AAE1KGX2"/>
<sequence length="100" mass="11255">MLLHRPAPIMQPDRVLKLGLIMTPPTPPTPPEAKFIKLQGHDQRVFGVGSYRSPLLFPEGEDNEGRECVQTRRVDEENNTILMKIKHALTVTDEPSSGRL</sequence>
<dbReference type="EMBL" id="JAWQEG010002019">
    <property type="protein sequence ID" value="KAK3875031.1"/>
    <property type="molecule type" value="Genomic_DNA"/>
</dbReference>
<evidence type="ECO:0000313" key="2">
    <source>
        <dbReference type="Proteomes" id="UP001286313"/>
    </source>
</evidence>
<evidence type="ECO:0000313" key="1">
    <source>
        <dbReference type="EMBL" id="KAK3875031.1"/>
    </source>
</evidence>
<name>A0AAE1KGX2_PETCI</name>
<reference evidence="1" key="1">
    <citation type="submission" date="2023-10" db="EMBL/GenBank/DDBJ databases">
        <title>Genome assemblies of two species of porcelain crab, Petrolisthes cinctipes and Petrolisthes manimaculis (Anomura: Porcellanidae).</title>
        <authorList>
            <person name="Angst P."/>
        </authorList>
    </citation>
    <scope>NUCLEOTIDE SEQUENCE</scope>
    <source>
        <strain evidence="1">PB745_01</strain>
        <tissue evidence="1">Gill</tissue>
    </source>
</reference>
<protein>
    <submittedName>
        <fullName evidence="1">Uncharacterized protein</fullName>
    </submittedName>
</protein>
<dbReference type="Proteomes" id="UP001286313">
    <property type="component" value="Unassembled WGS sequence"/>
</dbReference>
<keyword evidence="2" id="KW-1185">Reference proteome</keyword>
<proteinExistence type="predicted"/>
<organism evidence="1 2">
    <name type="scientific">Petrolisthes cinctipes</name>
    <name type="common">Flat porcelain crab</name>
    <dbReference type="NCBI Taxonomy" id="88211"/>
    <lineage>
        <taxon>Eukaryota</taxon>
        <taxon>Metazoa</taxon>
        <taxon>Ecdysozoa</taxon>
        <taxon>Arthropoda</taxon>
        <taxon>Crustacea</taxon>
        <taxon>Multicrustacea</taxon>
        <taxon>Malacostraca</taxon>
        <taxon>Eumalacostraca</taxon>
        <taxon>Eucarida</taxon>
        <taxon>Decapoda</taxon>
        <taxon>Pleocyemata</taxon>
        <taxon>Anomura</taxon>
        <taxon>Galatheoidea</taxon>
        <taxon>Porcellanidae</taxon>
        <taxon>Petrolisthes</taxon>
    </lineage>
</organism>
<gene>
    <name evidence="1" type="ORF">Pcinc_020065</name>
</gene>